<sequence length="799" mass="86569">MRMVPVGTLLIMGLSIASGCLTRKVGSLTPDTTESFTRMVRTTAVDKVDLLFMIDNSRSMGDKQNYLKSAIPDLLNRLVTPNCVDENDPNEILGVSRDNGVCPAGAKVEFPPVRNMHIGVVTSSLGSRLGLLDECNPDQALSNGLNAHNDDRGHLINRATAAETPVATMQPSNFLAWFPKVPDNATKSPGPGAVPFDDAAKLQQQFQDVVAGVSQFGCGIESQLESWYRFLVQPDPYESLAIDKEPDGTERAKWVGVDSTIIKQRHDFLRPDSLVAVIVLSDENDSEIDVRAFHGTAFHFMQPVGSPRGSYTPGRGTAPCEAHPEDPACTACDFLSAERRAADPSCRKGPYTSNDDWGANMNLRHVHTKAKYGADPQFPISRYVTGLTSPRIPDRTGEYPKLGNYVGQPNCQNPLFAASLPDGSDLSPQALCNLPPGSRTTDLIFYAHIGGVPHALLHFDPNDAEKSRLTDADWTKILGRDPLGYDYTGIDPHMIESYEPRPGVGHPETEAGNGADPVHGREWITNARGSVDRQFACTFETPEIDCTKPENGDICDCPKSAEDAAKIPASQRPPLCKPGDPTKQIRAKAYPTIRELLVARLMGRRGVVASICPEHVREESPNDPRYGYRPAVASIVDRLKDAFLTQCVPRKLSVQNEQVLCHLLETLPEPGDQGACDNPAKGLRQPDPGVLSQFLDEKVKEWERGGGAKSGLPHPRTLPVCEIVQLPALQDCSKSDSDHAGWCYVEGGKSSESSRCAQAILFSKKAKAPSGAVVDMQCLVLADEDAGAKDAGVKDAGAK</sequence>
<dbReference type="Proteomes" id="UP001370348">
    <property type="component" value="Chromosome"/>
</dbReference>
<dbReference type="RefSeq" id="WP_394820822.1">
    <property type="nucleotide sequence ID" value="NZ_CP089984.1"/>
</dbReference>
<accession>A0ABZ2LKF3</accession>
<evidence type="ECO:0008006" key="3">
    <source>
        <dbReference type="Google" id="ProtNLM"/>
    </source>
</evidence>
<gene>
    <name evidence="1" type="ORF">LZC94_25440</name>
</gene>
<evidence type="ECO:0000313" key="2">
    <source>
        <dbReference type="Proteomes" id="UP001370348"/>
    </source>
</evidence>
<dbReference type="EMBL" id="CP089984">
    <property type="protein sequence ID" value="WXB11207.1"/>
    <property type="molecule type" value="Genomic_DNA"/>
</dbReference>
<protein>
    <recommendedName>
        <fullName evidence="3">VWA domain-containing protein</fullName>
    </recommendedName>
</protein>
<keyword evidence="2" id="KW-1185">Reference proteome</keyword>
<proteinExistence type="predicted"/>
<dbReference type="PROSITE" id="PS51257">
    <property type="entry name" value="PROKAR_LIPOPROTEIN"/>
    <property type="match status" value="1"/>
</dbReference>
<organism evidence="1 2">
    <name type="scientific">Pendulispora albinea</name>
    <dbReference type="NCBI Taxonomy" id="2741071"/>
    <lineage>
        <taxon>Bacteria</taxon>
        <taxon>Pseudomonadati</taxon>
        <taxon>Myxococcota</taxon>
        <taxon>Myxococcia</taxon>
        <taxon>Myxococcales</taxon>
        <taxon>Sorangiineae</taxon>
        <taxon>Pendulisporaceae</taxon>
        <taxon>Pendulispora</taxon>
    </lineage>
</organism>
<evidence type="ECO:0000313" key="1">
    <source>
        <dbReference type="EMBL" id="WXB11207.1"/>
    </source>
</evidence>
<name>A0ABZ2LKF3_9BACT</name>
<reference evidence="1 2" key="1">
    <citation type="submission" date="2021-12" db="EMBL/GenBank/DDBJ databases">
        <title>Discovery of the Pendulisporaceae a myxobacterial family with distinct sporulation behavior and unique specialized metabolism.</title>
        <authorList>
            <person name="Garcia R."/>
            <person name="Popoff A."/>
            <person name="Bader C.D."/>
            <person name="Loehr J."/>
            <person name="Walesch S."/>
            <person name="Walt C."/>
            <person name="Boldt J."/>
            <person name="Bunk B."/>
            <person name="Haeckl F.J.F.P.J."/>
            <person name="Gunesch A.P."/>
            <person name="Birkelbach J."/>
            <person name="Nuebel U."/>
            <person name="Pietschmann T."/>
            <person name="Bach T."/>
            <person name="Mueller R."/>
        </authorList>
    </citation>
    <scope>NUCLEOTIDE SEQUENCE [LARGE SCALE GENOMIC DNA]</scope>
    <source>
        <strain evidence="1 2">MSr11954</strain>
    </source>
</reference>